<gene>
    <name evidence="1" type="ORF">NDU88_005944</name>
</gene>
<organism evidence="1 2">
    <name type="scientific">Pleurodeles waltl</name>
    <name type="common">Iberian ribbed newt</name>
    <dbReference type="NCBI Taxonomy" id="8319"/>
    <lineage>
        <taxon>Eukaryota</taxon>
        <taxon>Metazoa</taxon>
        <taxon>Chordata</taxon>
        <taxon>Craniata</taxon>
        <taxon>Vertebrata</taxon>
        <taxon>Euteleostomi</taxon>
        <taxon>Amphibia</taxon>
        <taxon>Batrachia</taxon>
        <taxon>Caudata</taxon>
        <taxon>Salamandroidea</taxon>
        <taxon>Salamandridae</taxon>
        <taxon>Pleurodelinae</taxon>
        <taxon>Pleurodeles</taxon>
    </lineage>
</organism>
<evidence type="ECO:0000313" key="1">
    <source>
        <dbReference type="EMBL" id="KAJ1085819.1"/>
    </source>
</evidence>
<keyword evidence="2" id="KW-1185">Reference proteome</keyword>
<name>A0AAV7L6B6_PLEWA</name>
<comment type="caution">
    <text evidence="1">The sequence shown here is derived from an EMBL/GenBank/DDBJ whole genome shotgun (WGS) entry which is preliminary data.</text>
</comment>
<sequence>MSRSGLPVTSHCDKFTPATKAISKLFLFHKMVLASRYPWATQRPLNYNVSGHRALPEPVGEFKVQSRTVALLKMTEHTQPEPGKKTVLESVLELPKLEQTKKPLPETVFDLPKLEQTKKPLPETVLKLLNRSTPCKHYPKPF</sequence>
<protein>
    <submittedName>
        <fullName evidence="1">Uncharacterized protein</fullName>
    </submittedName>
</protein>
<reference evidence="1" key="1">
    <citation type="journal article" date="2022" name="bioRxiv">
        <title>Sequencing and chromosome-scale assembly of the giantPleurodeles waltlgenome.</title>
        <authorList>
            <person name="Brown T."/>
            <person name="Elewa A."/>
            <person name="Iarovenko S."/>
            <person name="Subramanian E."/>
            <person name="Araus A.J."/>
            <person name="Petzold A."/>
            <person name="Susuki M."/>
            <person name="Suzuki K.-i.T."/>
            <person name="Hayashi T."/>
            <person name="Toyoda A."/>
            <person name="Oliveira C."/>
            <person name="Osipova E."/>
            <person name="Leigh N.D."/>
            <person name="Simon A."/>
            <person name="Yun M.H."/>
        </authorList>
    </citation>
    <scope>NUCLEOTIDE SEQUENCE</scope>
    <source>
        <strain evidence="1">20211129_DDA</strain>
        <tissue evidence="1">Liver</tissue>
    </source>
</reference>
<accession>A0AAV7L6B6</accession>
<proteinExistence type="predicted"/>
<evidence type="ECO:0000313" key="2">
    <source>
        <dbReference type="Proteomes" id="UP001066276"/>
    </source>
</evidence>
<dbReference type="EMBL" id="JANPWB010000016">
    <property type="protein sequence ID" value="KAJ1085819.1"/>
    <property type="molecule type" value="Genomic_DNA"/>
</dbReference>
<dbReference type="Proteomes" id="UP001066276">
    <property type="component" value="Chromosome 12"/>
</dbReference>
<dbReference type="AlphaFoldDB" id="A0AAV7L6B6"/>